<feature type="coiled-coil region" evidence="1">
    <location>
        <begin position="235"/>
        <end position="320"/>
    </location>
</feature>
<organism evidence="3 4">
    <name type="scientific">Rhizobium puerariae</name>
    <dbReference type="NCBI Taxonomy" id="1585791"/>
    <lineage>
        <taxon>Bacteria</taxon>
        <taxon>Pseudomonadati</taxon>
        <taxon>Pseudomonadota</taxon>
        <taxon>Alphaproteobacteria</taxon>
        <taxon>Hyphomicrobiales</taxon>
        <taxon>Rhizobiaceae</taxon>
        <taxon>Rhizobium/Agrobacterium group</taxon>
        <taxon>Rhizobium</taxon>
    </lineage>
</organism>
<dbReference type="InterPro" id="IPR050445">
    <property type="entry name" value="Bact_polysacc_biosynth/exp"/>
</dbReference>
<sequence>MANDPKQMSISKISGLDRSESVSTSLRAAARKLRFSTSNKSAVYKAVGLRPRPLTQWFRAIFILVTLLVLIVPNVASVVYLCFVASDQYQSETRFTVRTSTPASGKDQFAKVTGIPSAKIVQDTQIVTSYLASYDMLTTLETQINLRSYYDRDDVDYIARLPSDETREGLLAYWKKMAKSEIATPSGVVTIKLKAFSSADAQAILQAVLAKLERVVNDMNLRIWRDVTQVAEDNMNKAASDLKSTREKLQLAQNRSGVFTIASSEQSLSRLITKLEAERLSLQQRYEVNGKEVDKNAPQMRVLAREIASKTEQIDALRGKMTGTSSGPDGGLSSIASDFSQLLLEQEVAEKQFAASVKTLEQVRFSSRQQLMYLDPFVTPTLAEEAEYPKRVLWIFLVFAVSVGSWAIIAASLKTLHTKLT</sequence>
<reference evidence="3 4" key="1">
    <citation type="submission" date="2024-09" db="EMBL/GenBank/DDBJ databases">
        <authorList>
            <person name="Sun Q."/>
            <person name="Mori K."/>
        </authorList>
    </citation>
    <scope>NUCLEOTIDE SEQUENCE [LARGE SCALE GENOMIC DNA]</scope>
    <source>
        <strain evidence="3 4">TBRC 4938</strain>
    </source>
</reference>
<evidence type="ECO:0000313" key="4">
    <source>
        <dbReference type="Proteomes" id="UP001589692"/>
    </source>
</evidence>
<dbReference type="PANTHER" id="PTHR32309">
    <property type="entry name" value="TYROSINE-PROTEIN KINASE"/>
    <property type="match status" value="1"/>
</dbReference>
<dbReference type="PANTHER" id="PTHR32309:SF13">
    <property type="entry name" value="FERRIC ENTEROBACTIN TRANSPORT PROTEIN FEPE"/>
    <property type="match status" value="1"/>
</dbReference>
<dbReference type="EMBL" id="JBHMAA010000053">
    <property type="protein sequence ID" value="MFB9953202.1"/>
    <property type="molecule type" value="Genomic_DNA"/>
</dbReference>
<keyword evidence="2" id="KW-1133">Transmembrane helix</keyword>
<feature type="transmembrane region" description="Helical" evidence="2">
    <location>
        <begin position="392"/>
        <end position="413"/>
    </location>
</feature>
<name>A0ABV6ARQ0_9HYPH</name>
<accession>A0ABV6ARQ0</accession>
<keyword evidence="1" id="KW-0175">Coiled coil</keyword>
<comment type="caution">
    <text evidence="3">The sequence shown here is derived from an EMBL/GenBank/DDBJ whole genome shotgun (WGS) entry which is preliminary data.</text>
</comment>
<keyword evidence="2" id="KW-0472">Membrane</keyword>
<evidence type="ECO:0000256" key="1">
    <source>
        <dbReference type="SAM" id="Coils"/>
    </source>
</evidence>
<dbReference type="Proteomes" id="UP001589692">
    <property type="component" value="Unassembled WGS sequence"/>
</dbReference>
<proteinExistence type="predicted"/>
<protein>
    <submittedName>
        <fullName evidence="3">Capsule biosynthesis protein</fullName>
    </submittedName>
</protein>
<gene>
    <name evidence="3" type="ORF">ACFFP0_30565</name>
</gene>
<keyword evidence="4" id="KW-1185">Reference proteome</keyword>
<evidence type="ECO:0000256" key="2">
    <source>
        <dbReference type="SAM" id="Phobius"/>
    </source>
</evidence>
<keyword evidence="2" id="KW-0812">Transmembrane</keyword>
<dbReference type="RefSeq" id="WP_377266006.1">
    <property type="nucleotide sequence ID" value="NZ_JBHMAA010000053.1"/>
</dbReference>
<feature type="transmembrane region" description="Helical" evidence="2">
    <location>
        <begin position="60"/>
        <end position="81"/>
    </location>
</feature>
<evidence type="ECO:0000313" key="3">
    <source>
        <dbReference type="EMBL" id="MFB9953202.1"/>
    </source>
</evidence>